<accession>A0A9D2MQZ2</accession>
<keyword evidence="2" id="KW-0812">Transmembrane</keyword>
<dbReference type="InterPro" id="IPR025641">
    <property type="entry name" value="DUF4340"/>
</dbReference>
<comment type="caution">
    <text evidence="4">The sequence shown here is derived from an EMBL/GenBank/DDBJ whole genome shotgun (WGS) entry which is preliminary data.</text>
</comment>
<feature type="compositionally biased region" description="Acidic residues" evidence="1">
    <location>
        <begin position="172"/>
        <end position="196"/>
    </location>
</feature>
<evidence type="ECO:0000313" key="4">
    <source>
        <dbReference type="EMBL" id="HJB90406.1"/>
    </source>
</evidence>
<reference evidence="4" key="1">
    <citation type="journal article" date="2021" name="PeerJ">
        <title>Extensive microbial diversity within the chicken gut microbiome revealed by metagenomics and culture.</title>
        <authorList>
            <person name="Gilroy R."/>
            <person name="Ravi A."/>
            <person name="Getino M."/>
            <person name="Pursley I."/>
            <person name="Horton D.L."/>
            <person name="Alikhan N.F."/>
            <person name="Baker D."/>
            <person name="Gharbi K."/>
            <person name="Hall N."/>
            <person name="Watson M."/>
            <person name="Adriaenssens E.M."/>
            <person name="Foster-Nyarko E."/>
            <person name="Jarju S."/>
            <person name="Secka A."/>
            <person name="Antonio M."/>
            <person name="Oren A."/>
            <person name="Chaudhuri R.R."/>
            <person name="La Ragione R."/>
            <person name="Hildebrand F."/>
            <person name="Pallen M.J."/>
        </authorList>
    </citation>
    <scope>NUCLEOTIDE SEQUENCE</scope>
    <source>
        <strain evidence="4">USAMLcec3-2134</strain>
    </source>
</reference>
<organism evidence="4 5">
    <name type="scientific">Candidatus Eisenbergiella merdigallinarum</name>
    <dbReference type="NCBI Taxonomy" id="2838552"/>
    <lineage>
        <taxon>Bacteria</taxon>
        <taxon>Bacillati</taxon>
        <taxon>Bacillota</taxon>
        <taxon>Clostridia</taxon>
        <taxon>Lachnospirales</taxon>
        <taxon>Lachnospiraceae</taxon>
        <taxon>Eisenbergiella</taxon>
    </lineage>
</organism>
<sequence length="213" mass="23050">MKKQNVQLTILAILCLICAGGYFWIRSRDFETQEEIPETVVTDFEADEVTGLTVTGDNELDFVRGEDGEWTETSLEGESIDQSSVNMLLSQIGGITTRETVVKSPEDLAQYGLEEPFRTITARLSDGSAVTILAGDESGLLSKYYIQIQGAPDVYLVSSYIVTDFDKTAEEFVEEEEATEEGAAESAEEGAAESAEEGAAGETTEETEEGSGP</sequence>
<evidence type="ECO:0000313" key="5">
    <source>
        <dbReference type="Proteomes" id="UP000886883"/>
    </source>
</evidence>
<name>A0A9D2MQZ2_9FIRM</name>
<feature type="domain" description="DUF4340" evidence="3">
    <location>
        <begin position="70"/>
        <end position="176"/>
    </location>
</feature>
<gene>
    <name evidence="4" type="ORF">H9763_02940</name>
</gene>
<feature type="transmembrane region" description="Helical" evidence="2">
    <location>
        <begin position="6"/>
        <end position="25"/>
    </location>
</feature>
<evidence type="ECO:0000256" key="1">
    <source>
        <dbReference type="SAM" id="MobiDB-lite"/>
    </source>
</evidence>
<feature type="region of interest" description="Disordered" evidence="1">
    <location>
        <begin position="172"/>
        <end position="213"/>
    </location>
</feature>
<proteinExistence type="predicted"/>
<reference evidence="4" key="2">
    <citation type="submission" date="2021-04" db="EMBL/GenBank/DDBJ databases">
        <authorList>
            <person name="Gilroy R."/>
        </authorList>
    </citation>
    <scope>NUCLEOTIDE SEQUENCE</scope>
    <source>
        <strain evidence="4">USAMLcec3-2134</strain>
    </source>
</reference>
<dbReference type="AlphaFoldDB" id="A0A9D2MQZ2"/>
<protein>
    <submittedName>
        <fullName evidence="4">DUF4340 domain-containing protein</fullName>
    </submittedName>
</protein>
<keyword evidence="2" id="KW-0472">Membrane</keyword>
<dbReference type="EMBL" id="DWXE01000010">
    <property type="protein sequence ID" value="HJB90406.1"/>
    <property type="molecule type" value="Genomic_DNA"/>
</dbReference>
<dbReference type="Proteomes" id="UP000886883">
    <property type="component" value="Unassembled WGS sequence"/>
</dbReference>
<evidence type="ECO:0000259" key="3">
    <source>
        <dbReference type="Pfam" id="PF14238"/>
    </source>
</evidence>
<evidence type="ECO:0000256" key="2">
    <source>
        <dbReference type="SAM" id="Phobius"/>
    </source>
</evidence>
<feature type="compositionally biased region" description="Acidic residues" evidence="1">
    <location>
        <begin position="203"/>
        <end position="213"/>
    </location>
</feature>
<dbReference type="Pfam" id="PF14238">
    <property type="entry name" value="DUF4340"/>
    <property type="match status" value="1"/>
</dbReference>
<keyword evidence="2" id="KW-1133">Transmembrane helix</keyword>